<dbReference type="OrthoDB" id="121142at2759"/>
<dbReference type="CDD" id="cd14686">
    <property type="entry name" value="bZIP"/>
    <property type="match status" value="1"/>
</dbReference>
<feature type="non-terminal residue" evidence="2">
    <location>
        <position position="1"/>
    </location>
</feature>
<gene>
    <name evidence="2" type="ORF">F443_20788</name>
</gene>
<reference evidence="2 3" key="1">
    <citation type="submission" date="2013-11" db="EMBL/GenBank/DDBJ databases">
        <title>The Genome Sequence of Phytophthora parasitica P1569.</title>
        <authorList>
            <consortium name="The Broad Institute Genomics Platform"/>
            <person name="Russ C."/>
            <person name="Tyler B."/>
            <person name="Panabieres F."/>
            <person name="Shan W."/>
            <person name="Tripathy S."/>
            <person name="Grunwald N."/>
            <person name="Machado M."/>
            <person name="Johnson C.S."/>
            <person name="Arredondo F."/>
            <person name="Hong C."/>
            <person name="Coffey M."/>
            <person name="Young S.K."/>
            <person name="Zeng Q."/>
            <person name="Gargeya S."/>
            <person name="Fitzgerald M."/>
            <person name="Abouelleil A."/>
            <person name="Alvarado L."/>
            <person name="Chapman S.B."/>
            <person name="Gainer-Dewar J."/>
            <person name="Goldberg J."/>
            <person name="Griggs A."/>
            <person name="Gujja S."/>
            <person name="Hansen M."/>
            <person name="Howarth C."/>
            <person name="Imamovic A."/>
            <person name="Ireland A."/>
            <person name="Larimer J."/>
            <person name="McCowan C."/>
            <person name="Murphy C."/>
            <person name="Pearson M."/>
            <person name="Poon T.W."/>
            <person name="Priest M."/>
            <person name="Roberts A."/>
            <person name="Saif S."/>
            <person name="Shea T."/>
            <person name="Sykes S."/>
            <person name="Wortman J."/>
            <person name="Nusbaum C."/>
            <person name="Birren B."/>
        </authorList>
    </citation>
    <scope>NUCLEOTIDE SEQUENCE [LARGE SCALE GENOMIC DNA]</scope>
    <source>
        <strain evidence="2 3">P1569</strain>
    </source>
</reference>
<dbReference type="EMBL" id="ANIZ01003653">
    <property type="protein sequence ID" value="ETI32399.1"/>
    <property type="molecule type" value="Genomic_DNA"/>
</dbReference>
<evidence type="ECO:0000256" key="1">
    <source>
        <dbReference type="SAM" id="Coils"/>
    </source>
</evidence>
<accession>V9DZZ1</accession>
<dbReference type="eggNOG" id="ENOG502RCSE">
    <property type="taxonomic scope" value="Eukaryota"/>
</dbReference>
<keyword evidence="3" id="KW-1185">Reference proteome</keyword>
<organism evidence="2 3">
    <name type="scientific">Phytophthora nicotianae P1569</name>
    <dbReference type="NCBI Taxonomy" id="1317065"/>
    <lineage>
        <taxon>Eukaryota</taxon>
        <taxon>Sar</taxon>
        <taxon>Stramenopiles</taxon>
        <taxon>Oomycota</taxon>
        <taxon>Peronosporomycetes</taxon>
        <taxon>Peronosporales</taxon>
        <taxon>Peronosporaceae</taxon>
        <taxon>Phytophthora</taxon>
    </lineage>
</organism>
<name>V9DZZ1_PHYNI</name>
<dbReference type="PANTHER" id="PTHR35796:SF3">
    <property type="entry name" value="BHLH DOMAIN-CONTAINING PROTEIN"/>
    <property type="match status" value="1"/>
</dbReference>
<comment type="caution">
    <text evidence="2">The sequence shown here is derived from an EMBL/GenBank/DDBJ whole genome shotgun (WGS) entry which is preliminary data.</text>
</comment>
<keyword evidence="1" id="KW-0175">Coiled coil</keyword>
<dbReference type="Proteomes" id="UP000018721">
    <property type="component" value="Unassembled WGS sequence"/>
</dbReference>
<dbReference type="AlphaFoldDB" id="V9DZZ1"/>
<protein>
    <recommendedName>
        <fullName evidence="4">BZIP domain-containing protein</fullName>
    </recommendedName>
</protein>
<evidence type="ECO:0008006" key="4">
    <source>
        <dbReference type="Google" id="ProtNLM"/>
    </source>
</evidence>
<evidence type="ECO:0000313" key="2">
    <source>
        <dbReference type="EMBL" id="ETI32399.1"/>
    </source>
</evidence>
<proteinExistence type="predicted"/>
<sequence length="447" mass="50067">PASLSFFGVCRGVMMIHPDEAAFLSEISELLGDFETPTAAEAIRHVPTAVASPAGLLSASHQLVAETEALLSSCSTPSSEENKTSRNQTLAERRKIRNANAAKRRLKYCKKIENERELLKQQAKELAGELVELQAKQSERHVVTPSMPVWQAVAIRQLQSRLKAEAERRRLREIVATRTKLLRELGEKVQQHLQGAHQEDRTGEGTPLTAEDKTLFEKYLQDMDVAYSQVGSILTAWGVLNTSLASFHPDPKRLNDGNAEYYESLGVQLTPFNSQQTGTALWQSMRLRHQQKCRLQYRGISDPENMLAVKFRVEDSDKPASLVIRIVLRKWVEDEQAVILWRAHTQGEGELSHFHADETGWSVVRPTDVKTHKELGMPTAILTFIRFIPHGEAAGAREDTANIEQFLQLAETSGNEDGSEIVRMMESLLLDDARSTQSCCYSGRPNS</sequence>
<feature type="coiled-coil region" evidence="1">
    <location>
        <begin position="109"/>
        <end position="136"/>
    </location>
</feature>
<dbReference type="HOGENOM" id="CLU_027764_3_2_1"/>
<evidence type="ECO:0000313" key="3">
    <source>
        <dbReference type="Proteomes" id="UP000018721"/>
    </source>
</evidence>
<dbReference type="PANTHER" id="PTHR35796">
    <property type="entry name" value="HYPOTHETICAL CYTOSOLIC PROTEIN"/>
    <property type="match status" value="1"/>
</dbReference>